<feature type="domain" description="C2H2-type" evidence="1">
    <location>
        <begin position="178"/>
        <end position="201"/>
    </location>
</feature>
<evidence type="ECO:0000313" key="2">
    <source>
        <dbReference type="EMBL" id="RVD90963.1"/>
    </source>
</evidence>
<protein>
    <recommendedName>
        <fullName evidence="1">C2H2-type domain-containing protein</fullName>
    </recommendedName>
</protein>
<dbReference type="OrthoDB" id="2194841at2759"/>
<gene>
    <name evidence="2" type="ORF">TUBRATIS_26020</name>
</gene>
<sequence>MPFECLCNLYYNNKPIKNSKACPCQFYKRNQSVPVIRSDEYHFDFDANQNHGQSSHSGSNHTNFNTNTTFLENPCHSSDIDLYNYNCLSDELIFHPNINHLYKNIQILKNDQCQNGRLNVFKYYHGENFYFEYVNIRDGSFYFCSNKNCFNKYKTKNGIFYHMESNCINNDTKYKFICPFQPCIKKFKTKNGVKYHIETKHSYSA</sequence>
<dbReference type="AlphaFoldDB" id="A0A437AID7"/>
<reference evidence="2 3" key="1">
    <citation type="submission" date="2018-10" db="EMBL/GenBank/DDBJ databases">
        <title>Draft genome sequence of the microsporidian Tubulinosema ratisbonensis.</title>
        <authorList>
            <person name="Polonais V."/>
            <person name="Peyretaillade E."/>
            <person name="Niehus S."/>
            <person name="Wawrzyniak I."/>
            <person name="Franchet A."/>
            <person name="Gaspin C."/>
            <person name="Reichstadt M."/>
            <person name="Belser C."/>
            <person name="Labadie K."/>
            <person name="Delbac F."/>
            <person name="Ferrandon D."/>
        </authorList>
    </citation>
    <scope>NUCLEOTIDE SEQUENCE [LARGE SCALE GENOMIC DNA]</scope>
    <source>
        <strain evidence="2 3">Franzen</strain>
    </source>
</reference>
<evidence type="ECO:0000313" key="3">
    <source>
        <dbReference type="Proteomes" id="UP000282876"/>
    </source>
</evidence>
<organism evidence="2 3">
    <name type="scientific">Tubulinosema ratisbonensis</name>
    <dbReference type="NCBI Taxonomy" id="291195"/>
    <lineage>
        <taxon>Eukaryota</taxon>
        <taxon>Fungi</taxon>
        <taxon>Fungi incertae sedis</taxon>
        <taxon>Microsporidia</taxon>
        <taxon>Tubulinosematoidea</taxon>
        <taxon>Tubulinosematidae</taxon>
        <taxon>Tubulinosema</taxon>
    </lineage>
</organism>
<comment type="caution">
    <text evidence="2">The sequence shown here is derived from an EMBL/GenBank/DDBJ whole genome shotgun (WGS) entry which is preliminary data.</text>
</comment>
<keyword evidence="3" id="KW-1185">Reference proteome</keyword>
<proteinExistence type="predicted"/>
<accession>A0A437AID7</accession>
<dbReference type="PROSITE" id="PS00028">
    <property type="entry name" value="ZINC_FINGER_C2H2_1"/>
    <property type="match status" value="1"/>
</dbReference>
<dbReference type="EMBL" id="RCSS01000706">
    <property type="protein sequence ID" value="RVD90963.1"/>
    <property type="molecule type" value="Genomic_DNA"/>
</dbReference>
<dbReference type="VEuPathDB" id="MicrosporidiaDB:TUBRATIS_26020"/>
<dbReference type="Proteomes" id="UP000282876">
    <property type="component" value="Unassembled WGS sequence"/>
</dbReference>
<name>A0A437AID7_9MICR</name>
<dbReference type="InterPro" id="IPR013087">
    <property type="entry name" value="Znf_C2H2_type"/>
</dbReference>
<evidence type="ECO:0000259" key="1">
    <source>
        <dbReference type="PROSITE" id="PS00028"/>
    </source>
</evidence>